<dbReference type="EMBL" id="SPNW01000040">
    <property type="protein sequence ID" value="TIA88304.1"/>
    <property type="molecule type" value="Genomic_DNA"/>
</dbReference>
<comment type="caution">
    <text evidence="4">The sequence shown here is derived from an EMBL/GenBank/DDBJ whole genome shotgun (WGS) entry which is preliminary data.</text>
</comment>
<evidence type="ECO:0000259" key="2">
    <source>
        <dbReference type="Pfam" id="PF12937"/>
    </source>
</evidence>
<dbReference type="InterPro" id="IPR032675">
    <property type="entry name" value="LRR_dom_sf"/>
</dbReference>
<dbReference type="InterPro" id="IPR006553">
    <property type="entry name" value="Leu-rich_rpt_Cys-con_subtyp"/>
</dbReference>
<protein>
    <submittedName>
        <fullName evidence="4">Uncharacterized protein</fullName>
    </submittedName>
</protein>
<dbReference type="GO" id="GO:0031146">
    <property type="term" value="P:SCF-dependent proteasomal ubiquitin-dependent protein catabolic process"/>
    <property type="evidence" value="ECO:0007669"/>
    <property type="project" value="TreeGrafter"/>
</dbReference>
<feature type="region of interest" description="Disordered" evidence="1">
    <location>
        <begin position="1"/>
        <end position="20"/>
    </location>
</feature>
<proteinExistence type="predicted"/>
<feature type="domain" description="F-box/LRR-repeat protein 15-like leucin rich repeat" evidence="3">
    <location>
        <begin position="163"/>
        <end position="296"/>
    </location>
</feature>
<dbReference type="GO" id="GO:0019005">
    <property type="term" value="C:SCF ubiquitin ligase complex"/>
    <property type="evidence" value="ECO:0007669"/>
    <property type="project" value="TreeGrafter"/>
</dbReference>
<dbReference type="InterPro" id="IPR001810">
    <property type="entry name" value="F-box_dom"/>
</dbReference>
<feature type="domain" description="F-box/LRR-repeat protein 15-like leucin rich repeat" evidence="3">
    <location>
        <begin position="384"/>
        <end position="509"/>
    </location>
</feature>
<feature type="compositionally biased region" description="Polar residues" evidence="1">
    <location>
        <begin position="8"/>
        <end position="18"/>
    </location>
</feature>
<dbReference type="Pfam" id="PF12937">
    <property type="entry name" value="F-box-like"/>
    <property type="match status" value="1"/>
</dbReference>
<sequence>MDTPGSPTPSNTSLSSINDDNDLNLETEILQSLALAEVTGAQMTPKGGARTSIPLSIRSADGVLEPADNPNGPISKLPLEILIHILRLLNNPTHLLNTLLVCRTWCACGIEILWHRPSFPGATPYVKFAHIIGGLYPNTPTFQYANYVKRLNFSNIHNWITDPYFLPVAKCHRLERLTLTGCKGLSDSSLEFVLENCKSILALDLSGINKMTDKTLKVIANNCKKLQGMNLTDCENVADEGVVELARGCRHLRRLKLCNLRQVSDVTVMAIAENCPDLLEVDFTKCSISSSSVSLFWKNGINTREFRLGQCAFIDDSAFPTPPTPTSTPYQYTLISQPQTKHFEVLRHLDLTSCTSLTDEAIKGIIAHAPKLRNLVLAKCSNLTDVAIKNISKLGKALHSLHLGHVSAITDESIIVLARMCTRIRYIDLACCPNLTDNSITELARNMPKLKRIGLVRVSNLTDVSIIALCDHYTQLERIHLSYCEKITVDAVHHLVARLQKLTHLSLSGIPDFRRPELQRFCRAPPKEFSEHQRQVFCVFSGKGIHDLRGYMQEEYMRARRSLFEDIPPFQSAGVGASASEGGSDASVGPTRSRPTRMLEALGLSSSDTQQLGLSNAELRQLALSNIESQQYEHFDR</sequence>
<accession>A0A4T0FLJ2</accession>
<dbReference type="OrthoDB" id="10257471at2759"/>
<dbReference type="PANTHER" id="PTHR13318">
    <property type="entry name" value="PARTNER OF PAIRED, ISOFORM B-RELATED"/>
    <property type="match status" value="1"/>
</dbReference>
<dbReference type="SUPFAM" id="SSF52047">
    <property type="entry name" value="RNI-like"/>
    <property type="match status" value="1"/>
</dbReference>
<evidence type="ECO:0000313" key="4">
    <source>
        <dbReference type="EMBL" id="TIA88304.1"/>
    </source>
</evidence>
<gene>
    <name evidence="4" type="ORF">E3P99_02669</name>
</gene>
<evidence type="ECO:0000259" key="3">
    <source>
        <dbReference type="Pfam" id="PF25372"/>
    </source>
</evidence>
<feature type="compositionally biased region" description="Low complexity" evidence="1">
    <location>
        <begin position="574"/>
        <end position="589"/>
    </location>
</feature>
<dbReference type="Gene3D" id="3.80.10.10">
    <property type="entry name" value="Ribonuclease Inhibitor"/>
    <property type="match status" value="2"/>
</dbReference>
<feature type="region of interest" description="Disordered" evidence="1">
    <location>
        <begin position="574"/>
        <end position="609"/>
    </location>
</feature>
<dbReference type="Pfam" id="PF25372">
    <property type="entry name" value="DUF7885"/>
    <property type="match status" value="2"/>
</dbReference>
<dbReference type="SUPFAM" id="SSF81383">
    <property type="entry name" value="F-box domain"/>
    <property type="match status" value="1"/>
</dbReference>
<evidence type="ECO:0000313" key="5">
    <source>
        <dbReference type="Proteomes" id="UP000310189"/>
    </source>
</evidence>
<evidence type="ECO:0000256" key="1">
    <source>
        <dbReference type="SAM" id="MobiDB-lite"/>
    </source>
</evidence>
<organism evidence="4 5">
    <name type="scientific">Wallemia hederae</name>
    <dbReference type="NCBI Taxonomy" id="1540922"/>
    <lineage>
        <taxon>Eukaryota</taxon>
        <taxon>Fungi</taxon>
        <taxon>Dikarya</taxon>
        <taxon>Basidiomycota</taxon>
        <taxon>Wallemiomycotina</taxon>
        <taxon>Wallemiomycetes</taxon>
        <taxon>Wallemiales</taxon>
        <taxon>Wallemiaceae</taxon>
        <taxon>Wallemia</taxon>
    </lineage>
</organism>
<dbReference type="PANTHER" id="PTHR13318:SF95">
    <property type="entry name" value="F-BOX PROTEIN YLR352W"/>
    <property type="match status" value="1"/>
</dbReference>
<dbReference type="Proteomes" id="UP000310189">
    <property type="component" value="Unassembled WGS sequence"/>
</dbReference>
<dbReference type="AlphaFoldDB" id="A0A4T0FLJ2"/>
<name>A0A4T0FLJ2_9BASI</name>
<dbReference type="CDD" id="cd09917">
    <property type="entry name" value="F-box_SF"/>
    <property type="match status" value="1"/>
</dbReference>
<keyword evidence="5" id="KW-1185">Reference proteome</keyword>
<reference evidence="4 5" key="1">
    <citation type="submission" date="2019-03" db="EMBL/GenBank/DDBJ databases">
        <title>Sequencing 23 genomes of Wallemia ichthyophaga.</title>
        <authorList>
            <person name="Gostincar C."/>
        </authorList>
    </citation>
    <scope>NUCLEOTIDE SEQUENCE [LARGE SCALE GENOMIC DNA]</scope>
    <source>
        <strain evidence="4 5">EXF-5753</strain>
    </source>
</reference>
<feature type="domain" description="F-box" evidence="2">
    <location>
        <begin position="74"/>
        <end position="119"/>
    </location>
</feature>
<dbReference type="InterPro" id="IPR036047">
    <property type="entry name" value="F-box-like_dom_sf"/>
</dbReference>
<dbReference type="SMART" id="SM00367">
    <property type="entry name" value="LRR_CC"/>
    <property type="match status" value="11"/>
</dbReference>
<dbReference type="InterPro" id="IPR057207">
    <property type="entry name" value="FBXL15_LRR"/>
</dbReference>